<dbReference type="Pfam" id="PF22564">
    <property type="entry name" value="HAAS"/>
    <property type="match status" value="1"/>
</dbReference>
<feature type="domain" description="DUF4097" evidence="1">
    <location>
        <begin position="90"/>
        <end position="341"/>
    </location>
</feature>
<protein>
    <recommendedName>
        <fullName evidence="1">DUF4097 domain-containing protein</fullName>
    </recommendedName>
</protein>
<dbReference type="Proteomes" id="UP000270468">
    <property type="component" value="Unassembled WGS sequence"/>
</dbReference>
<sequence length="342" mass="37708">MTENQFILELESALKKLPAEELADIRQDIREYFTDGREDGKSESDIADSLGSPDKIAQELLATYSFVETKTKEPISSLNDIVTLQDNSYTKVDINVRHGALVVAPSDTSTTTVELVGSNDKLKLTAEVVGDTLSIQLKSTRHWLFNFNMKAVILNVFIPTKLYQSYAMKTDNGRIEAEKLLGKKIIAKTDNGKIRLTEIAATVLHAETDNGRIEIKKVQADQLKTKTDNGRIEMHTVEADSITAESDNGRIVFEQVNGNLTAATDNGRITLQTLSLDQNVDFKTDNGSIAIRSENAPTNVSIHAKTSHGKIDIFGERNSRTVFGAGEHTIRLKSDNGRITVS</sequence>
<dbReference type="PANTHER" id="PTHR34094">
    <property type="match status" value="1"/>
</dbReference>
<dbReference type="AlphaFoldDB" id="A0A3P5XDA1"/>
<dbReference type="RefSeq" id="WP_124069632.1">
    <property type="nucleotide sequence ID" value="NZ_CBCRXF010000014.1"/>
</dbReference>
<gene>
    <name evidence="2" type="ORF">FILTAD_01210</name>
</gene>
<name>A0A3P5XDA1_9BACL</name>
<evidence type="ECO:0000259" key="1">
    <source>
        <dbReference type="Pfam" id="PF13349"/>
    </source>
</evidence>
<organism evidence="2 3">
    <name type="scientific">Filibacter tadaridae</name>
    <dbReference type="NCBI Taxonomy" id="2483811"/>
    <lineage>
        <taxon>Bacteria</taxon>
        <taxon>Bacillati</taxon>
        <taxon>Bacillota</taxon>
        <taxon>Bacilli</taxon>
        <taxon>Bacillales</taxon>
        <taxon>Caryophanaceae</taxon>
        <taxon>Filibacter</taxon>
    </lineage>
</organism>
<dbReference type="InterPro" id="IPR025164">
    <property type="entry name" value="Toastrack_DUF4097"/>
</dbReference>
<dbReference type="PANTHER" id="PTHR34094:SF1">
    <property type="entry name" value="PROTEIN FAM185A"/>
    <property type="match status" value="1"/>
</dbReference>
<accession>A0A3P5XDA1</accession>
<dbReference type="OrthoDB" id="9804829at2"/>
<evidence type="ECO:0000313" key="2">
    <source>
        <dbReference type="EMBL" id="VDC25504.1"/>
    </source>
</evidence>
<dbReference type="Gene3D" id="2.160.20.120">
    <property type="match status" value="1"/>
</dbReference>
<dbReference type="Pfam" id="PF13349">
    <property type="entry name" value="DUF4097"/>
    <property type="match status" value="1"/>
</dbReference>
<keyword evidence="3" id="KW-1185">Reference proteome</keyword>
<dbReference type="EMBL" id="UXAV01000032">
    <property type="protein sequence ID" value="VDC25504.1"/>
    <property type="molecule type" value="Genomic_DNA"/>
</dbReference>
<evidence type="ECO:0000313" key="3">
    <source>
        <dbReference type="Proteomes" id="UP000270468"/>
    </source>
</evidence>
<reference evidence="2 3" key="1">
    <citation type="submission" date="2018-11" db="EMBL/GenBank/DDBJ databases">
        <authorList>
            <person name="Criscuolo A."/>
        </authorList>
    </citation>
    <scope>NUCLEOTIDE SEQUENCE [LARGE SCALE GENOMIC DNA]</scope>
    <source>
        <strain evidence="2">ATB-66</strain>
    </source>
</reference>
<proteinExistence type="predicted"/>